<organism evidence="1 2">
    <name type="scientific">Thraustotheca clavata</name>
    <dbReference type="NCBI Taxonomy" id="74557"/>
    <lineage>
        <taxon>Eukaryota</taxon>
        <taxon>Sar</taxon>
        <taxon>Stramenopiles</taxon>
        <taxon>Oomycota</taxon>
        <taxon>Saprolegniomycetes</taxon>
        <taxon>Saprolegniales</taxon>
        <taxon>Achlyaceae</taxon>
        <taxon>Thraustotheca</taxon>
    </lineage>
</organism>
<protein>
    <submittedName>
        <fullName evidence="1">Uncharacterized protein</fullName>
    </submittedName>
</protein>
<evidence type="ECO:0000313" key="1">
    <source>
        <dbReference type="EMBL" id="OQR95739.1"/>
    </source>
</evidence>
<reference evidence="1 2" key="1">
    <citation type="journal article" date="2014" name="Genome Biol. Evol.">
        <title>The secreted proteins of Achlya hypogyna and Thraustotheca clavata identify the ancestral oomycete secretome and reveal gene acquisitions by horizontal gene transfer.</title>
        <authorList>
            <person name="Misner I."/>
            <person name="Blouin N."/>
            <person name="Leonard G."/>
            <person name="Richards T.A."/>
            <person name="Lane C.E."/>
        </authorList>
    </citation>
    <scope>NUCLEOTIDE SEQUENCE [LARGE SCALE GENOMIC DNA]</scope>
    <source>
        <strain evidence="1 2">ATCC 34112</strain>
    </source>
</reference>
<comment type="caution">
    <text evidence="1">The sequence shown here is derived from an EMBL/GenBank/DDBJ whole genome shotgun (WGS) entry which is preliminary data.</text>
</comment>
<evidence type="ECO:0000313" key="2">
    <source>
        <dbReference type="Proteomes" id="UP000243217"/>
    </source>
</evidence>
<sequence>MTPPNHVLQKCTYTNEYIREHSREKGCLAAEEAWTSLLERNRHLYFSVMAPLTQYSSDDRRPRYYTEKQLNQAALIIEKSTESVMEYQYQLLLDWHKSASLFQAAWRGYATRRITRIALFARRIQRMEELYYLAFHRRRLMIARHERYVRNACKHVKKLVLRAHTSAQIVQTCIRLYLFKCQRWNASTKIALWYRHTNRNRKLHLSLNRLHRFLTWKRREVELTKYANAALQARKRQIQSRQAAYFTLQPDQVIVHRLVLARKQDVYRALHPKAIPRSYSSIEMAQALPRMPMATKEMMAKAVLRR</sequence>
<keyword evidence="2" id="KW-1185">Reference proteome</keyword>
<dbReference type="EMBL" id="JNBS01002048">
    <property type="protein sequence ID" value="OQR95739.1"/>
    <property type="molecule type" value="Genomic_DNA"/>
</dbReference>
<name>A0A1V9ZCL1_9STRA</name>
<gene>
    <name evidence="1" type="ORF">THRCLA_07613</name>
</gene>
<dbReference type="AlphaFoldDB" id="A0A1V9ZCL1"/>
<accession>A0A1V9ZCL1</accession>
<dbReference type="PROSITE" id="PS50096">
    <property type="entry name" value="IQ"/>
    <property type="match status" value="1"/>
</dbReference>
<dbReference type="Proteomes" id="UP000243217">
    <property type="component" value="Unassembled WGS sequence"/>
</dbReference>
<proteinExistence type="predicted"/>
<dbReference type="OrthoDB" id="70771at2759"/>